<evidence type="ECO:0000313" key="3">
    <source>
        <dbReference type="Proteomes" id="UP000799424"/>
    </source>
</evidence>
<reference evidence="2" key="1">
    <citation type="journal article" date="2020" name="Stud. Mycol.">
        <title>101 Dothideomycetes genomes: a test case for predicting lifestyles and emergence of pathogens.</title>
        <authorList>
            <person name="Haridas S."/>
            <person name="Albert R."/>
            <person name="Binder M."/>
            <person name="Bloem J."/>
            <person name="Labutti K."/>
            <person name="Salamov A."/>
            <person name="Andreopoulos B."/>
            <person name="Baker S."/>
            <person name="Barry K."/>
            <person name="Bills G."/>
            <person name="Bluhm B."/>
            <person name="Cannon C."/>
            <person name="Castanera R."/>
            <person name="Culley D."/>
            <person name="Daum C."/>
            <person name="Ezra D."/>
            <person name="Gonzalez J."/>
            <person name="Henrissat B."/>
            <person name="Kuo A."/>
            <person name="Liang C."/>
            <person name="Lipzen A."/>
            <person name="Lutzoni F."/>
            <person name="Magnuson J."/>
            <person name="Mondo S."/>
            <person name="Nolan M."/>
            <person name="Ohm R."/>
            <person name="Pangilinan J."/>
            <person name="Park H.-J."/>
            <person name="Ramirez L."/>
            <person name="Alfaro M."/>
            <person name="Sun H."/>
            <person name="Tritt A."/>
            <person name="Yoshinaga Y."/>
            <person name="Zwiers L.-H."/>
            <person name="Turgeon B."/>
            <person name="Goodwin S."/>
            <person name="Spatafora J."/>
            <person name="Crous P."/>
            <person name="Grigoriev I."/>
        </authorList>
    </citation>
    <scope>NUCLEOTIDE SEQUENCE</scope>
    <source>
        <strain evidence="2">CBS 113818</strain>
    </source>
</reference>
<proteinExistence type="predicted"/>
<accession>A0A6A7AC99</accession>
<feature type="region of interest" description="Disordered" evidence="1">
    <location>
        <begin position="207"/>
        <end position="233"/>
    </location>
</feature>
<dbReference type="EMBL" id="MU006219">
    <property type="protein sequence ID" value="KAF2830494.1"/>
    <property type="molecule type" value="Genomic_DNA"/>
</dbReference>
<organism evidence="2 3">
    <name type="scientific">Ophiobolus disseminans</name>
    <dbReference type="NCBI Taxonomy" id="1469910"/>
    <lineage>
        <taxon>Eukaryota</taxon>
        <taxon>Fungi</taxon>
        <taxon>Dikarya</taxon>
        <taxon>Ascomycota</taxon>
        <taxon>Pezizomycotina</taxon>
        <taxon>Dothideomycetes</taxon>
        <taxon>Pleosporomycetidae</taxon>
        <taxon>Pleosporales</taxon>
        <taxon>Pleosporineae</taxon>
        <taxon>Phaeosphaeriaceae</taxon>
        <taxon>Ophiobolus</taxon>
    </lineage>
</organism>
<evidence type="ECO:0000256" key="1">
    <source>
        <dbReference type="SAM" id="MobiDB-lite"/>
    </source>
</evidence>
<evidence type="ECO:0000313" key="2">
    <source>
        <dbReference type="EMBL" id="KAF2830494.1"/>
    </source>
</evidence>
<protein>
    <submittedName>
        <fullName evidence="2">Uncharacterized protein</fullName>
    </submittedName>
</protein>
<keyword evidence="3" id="KW-1185">Reference proteome</keyword>
<sequence>MRLTVKLWTSSVGLRITPHTRVSMIQEWTGVHGERWEKLLTVVCKEFEKHPNLTGTSYTTPFQFELKKRIKASLAQAGVANIKQDAIDYVVMQRWYNINKKVTHARYEQEWRSSFQRELGDVEYKAQKKFLMKITRTALEDHLNLHKSEILAKAPPEKSSKIIAQVNQDLAAAGLPKATTEFIRFNATKAQWSLRKILLEKGLLESKSDASKTPGTAKKLRSSSSSKPESTKR</sequence>
<dbReference type="AlphaFoldDB" id="A0A6A7AC99"/>
<dbReference type="Proteomes" id="UP000799424">
    <property type="component" value="Unassembled WGS sequence"/>
</dbReference>
<gene>
    <name evidence="2" type="ORF">CC86DRAFT_463785</name>
</gene>
<name>A0A6A7AC99_9PLEO</name>